<evidence type="ECO:0000313" key="1">
    <source>
        <dbReference type="EMBL" id="NDU94163.1"/>
    </source>
</evidence>
<sequence length="143" mass="16263">MKFISSSGSFEFSILGYGPKTTNWRERNNLRCRVSTIWRQHTDSQSTPLQTWEVRRLLSSLRSLWGKAANHVALTFSEPGLSVEASALPGGNYRLKIQLDHALTPNWHAYPDFPLEMDMLLSRSELDTAIQDLSGQLAIFPER</sequence>
<organism evidence="1 2">
    <name type="scientific">Spirosoma terrae</name>
    <dbReference type="NCBI Taxonomy" id="1968276"/>
    <lineage>
        <taxon>Bacteria</taxon>
        <taxon>Pseudomonadati</taxon>
        <taxon>Bacteroidota</taxon>
        <taxon>Cytophagia</taxon>
        <taxon>Cytophagales</taxon>
        <taxon>Cytophagaceae</taxon>
        <taxon>Spirosoma</taxon>
    </lineage>
</organism>
<keyword evidence="2" id="KW-1185">Reference proteome</keyword>
<protein>
    <submittedName>
        <fullName evidence="1">Uncharacterized protein</fullName>
    </submittedName>
</protein>
<dbReference type="InterPro" id="IPR056510">
    <property type="entry name" value="WapI"/>
</dbReference>
<gene>
    <name evidence="1" type="ORF">GK108_04700</name>
</gene>
<evidence type="ECO:0000313" key="2">
    <source>
        <dbReference type="Proteomes" id="UP000474175"/>
    </source>
</evidence>
<name>A0A6L9L5Q5_9BACT</name>
<dbReference type="RefSeq" id="WP_163943473.1">
    <property type="nucleotide sequence ID" value="NZ_JAAFZH010000001.1"/>
</dbReference>
<comment type="caution">
    <text evidence="1">The sequence shown here is derived from an EMBL/GenBank/DDBJ whole genome shotgun (WGS) entry which is preliminary data.</text>
</comment>
<dbReference type="EMBL" id="JAAFZH010000001">
    <property type="protein sequence ID" value="NDU94163.1"/>
    <property type="molecule type" value="Genomic_DNA"/>
</dbReference>
<accession>A0A6L9L5Q5</accession>
<dbReference type="AlphaFoldDB" id="A0A6L9L5Q5"/>
<proteinExistence type="predicted"/>
<dbReference type="Proteomes" id="UP000474175">
    <property type="component" value="Unassembled WGS sequence"/>
</dbReference>
<dbReference type="Pfam" id="PF24716">
    <property type="entry name" value="WapI"/>
    <property type="match status" value="1"/>
</dbReference>
<reference evidence="1 2" key="1">
    <citation type="submission" date="2020-02" db="EMBL/GenBank/DDBJ databases">
        <title>Draft genome sequence of two Spirosoma agri KCTC 52727 and Spirosoma terrae KCTC 52035.</title>
        <authorList>
            <person name="Rojas J."/>
            <person name="Ambika Manirajan B."/>
            <person name="Suarez C."/>
            <person name="Ratering S."/>
            <person name="Schnell S."/>
        </authorList>
    </citation>
    <scope>NUCLEOTIDE SEQUENCE [LARGE SCALE GENOMIC DNA]</scope>
    <source>
        <strain evidence="1 2">KCTC 52035</strain>
    </source>
</reference>